<gene>
    <name evidence="2" type="primary">lipO_5</name>
    <name evidence="2" type="ORF">CLORY_08590</name>
</gene>
<keyword evidence="2" id="KW-0449">Lipoprotein</keyword>
<dbReference type="SUPFAM" id="SSF53850">
    <property type="entry name" value="Periplasmic binding protein-like II"/>
    <property type="match status" value="1"/>
</dbReference>
<dbReference type="RefSeq" id="WP_207652168.1">
    <property type="nucleotide sequence ID" value="NZ_MZGV01000006.1"/>
</dbReference>
<evidence type="ECO:0000256" key="1">
    <source>
        <dbReference type="SAM" id="SignalP"/>
    </source>
</evidence>
<name>A0A1V4IX47_9CLOT</name>
<dbReference type="Gene3D" id="3.40.190.10">
    <property type="entry name" value="Periplasmic binding protein-like II"/>
    <property type="match status" value="2"/>
</dbReference>
<evidence type="ECO:0000313" key="3">
    <source>
        <dbReference type="Proteomes" id="UP000190080"/>
    </source>
</evidence>
<accession>A0A1V4IX47</accession>
<sequence length="533" mass="59710">MLKSKIKFTTLVVTVSLIGSMLAGCSIGKSAKSSDTTNSKSGKTVTIKFFDKNTGDAFTDDVAKEITKQTGVKVEIQQPTGDPLEKLNLMLASGDYPDMVLMDRGNSIVNKYISAGALIPLDDLISKYGSDVKQMYGDTLKKIRYKDGKNYYLSNWYGKDPDVVNGFVMRQDILKKLAGDKATNGQYFTQDEFVKLLKDFKAKYPKINGKTTLPITLYAEDQNGVIGTFKGMFGLKSYYNVNGELKYDIRDPKYLEMLKFMNSLYTQGLLDKEWVVNKKQLWLEKLSNGYTFSTPTAYWNVSDANVALAKDSGNDAQMYAYKVVANGVDPSKTTYSGRSSLGWDAIGITKNCKNPDAAMKFMNFLTSEKGQYLMMWGVEGKTWNMVDGKHKPTDKILTDFTNNFNATAKKTGVRHWTWFIKNGLGSDGTPYDMATKYKKDKAQVVANKNLTNTYWDTSEYDNLIPASGTPEALIYQKVTDIFNKAFPKIVDAPSQAKAVALYNKMISDMDSAGLAKVEKVINTNYKERIKLWK</sequence>
<protein>
    <submittedName>
        <fullName evidence="2">Lipoprotein LipO</fullName>
    </submittedName>
</protein>
<dbReference type="PROSITE" id="PS51257">
    <property type="entry name" value="PROKAR_LIPOPROTEIN"/>
    <property type="match status" value="1"/>
</dbReference>
<feature type="signal peptide" evidence="1">
    <location>
        <begin position="1"/>
        <end position="23"/>
    </location>
</feature>
<keyword evidence="1" id="KW-0732">Signal</keyword>
<dbReference type="AlphaFoldDB" id="A0A1V4IX47"/>
<feature type="chain" id="PRO_5039683199" evidence="1">
    <location>
        <begin position="24"/>
        <end position="533"/>
    </location>
</feature>
<reference evidence="2 3" key="1">
    <citation type="submission" date="2017-03" db="EMBL/GenBank/DDBJ databases">
        <title>Genome sequence of Clostridium oryzae DSM 28571.</title>
        <authorList>
            <person name="Poehlein A."/>
            <person name="Daniel R."/>
        </authorList>
    </citation>
    <scope>NUCLEOTIDE SEQUENCE [LARGE SCALE GENOMIC DNA]</scope>
    <source>
        <strain evidence="2 3">DSM 28571</strain>
    </source>
</reference>
<dbReference type="STRING" id="1450648.CLORY_08590"/>
<dbReference type="Pfam" id="PF01547">
    <property type="entry name" value="SBP_bac_1"/>
    <property type="match status" value="1"/>
</dbReference>
<organism evidence="2 3">
    <name type="scientific">Clostridium oryzae</name>
    <dbReference type="NCBI Taxonomy" id="1450648"/>
    <lineage>
        <taxon>Bacteria</taxon>
        <taxon>Bacillati</taxon>
        <taxon>Bacillota</taxon>
        <taxon>Clostridia</taxon>
        <taxon>Eubacteriales</taxon>
        <taxon>Clostridiaceae</taxon>
        <taxon>Clostridium</taxon>
    </lineage>
</organism>
<comment type="caution">
    <text evidence="2">The sequence shown here is derived from an EMBL/GenBank/DDBJ whole genome shotgun (WGS) entry which is preliminary data.</text>
</comment>
<evidence type="ECO:0000313" key="2">
    <source>
        <dbReference type="EMBL" id="OPJ63987.1"/>
    </source>
</evidence>
<dbReference type="InterPro" id="IPR006059">
    <property type="entry name" value="SBP"/>
</dbReference>
<dbReference type="EMBL" id="MZGV01000006">
    <property type="protein sequence ID" value="OPJ63987.1"/>
    <property type="molecule type" value="Genomic_DNA"/>
</dbReference>
<keyword evidence="3" id="KW-1185">Reference proteome</keyword>
<dbReference type="Proteomes" id="UP000190080">
    <property type="component" value="Unassembled WGS sequence"/>
</dbReference>
<dbReference type="PANTHER" id="PTHR43649">
    <property type="entry name" value="ARABINOSE-BINDING PROTEIN-RELATED"/>
    <property type="match status" value="1"/>
</dbReference>
<dbReference type="PANTHER" id="PTHR43649:SF12">
    <property type="entry name" value="DIACETYLCHITOBIOSE BINDING PROTEIN DASA"/>
    <property type="match status" value="1"/>
</dbReference>
<proteinExistence type="predicted"/>
<dbReference type="InterPro" id="IPR050490">
    <property type="entry name" value="Bact_solute-bd_prot1"/>
</dbReference>